<evidence type="ECO:0000313" key="1">
    <source>
        <dbReference type="EMBL" id="SEH88028.1"/>
    </source>
</evidence>
<dbReference type="RefSeq" id="WP_089770783.1">
    <property type="nucleotide sequence ID" value="NZ_FNWX01000044.1"/>
</dbReference>
<protein>
    <submittedName>
        <fullName evidence="1">Uncharacterized protein</fullName>
    </submittedName>
</protein>
<reference evidence="2" key="1">
    <citation type="submission" date="2016-10" db="EMBL/GenBank/DDBJ databases">
        <authorList>
            <person name="Varghese N."/>
            <person name="Submissions S."/>
        </authorList>
    </citation>
    <scope>NUCLEOTIDE SEQUENCE [LARGE SCALE GENOMIC DNA]</scope>
    <source>
        <strain evidence="2">DSM 19326</strain>
    </source>
</reference>
<keyword evidence="2" id="KW-1185">Reference proteome</keyword>
<gene>
    <name evidence="1" type="ORF">SAMN05421793_14422</name>
</gene>
<accession>A0A1H6LPD3</accession>
<dbReference type="STRING" id="420404.SAMN05421793_14422"/>
<organism evidence="1 2">
    <name type="scientific">Epilithonimonas hominis</name>
    <dbReference type="NCBI Taxonomy" id="420404"/>
    <lineage>
        <taxon>Bacteria</taxon>
        <taxon>Pseudomonadati</taxon>
        <taxon>Bacteroidota</taxon>
        <taxon>Flavobacteriia</taxon>
        <taxon>Flavobacteriales</taxon>
        <taxon>Weeksellaceae</taxon>
        <taxon>Chryseobacterium group</taxon>
        <taxon>Epilithonimonas</taxon>
    </lineage>
</organism>
<dbReference type="AlphaFoldDB" id="A0A1H6LPD3"/>
<dbReference type="Proteomes" id="UP000198555">
    <property type="component" value="Unassembled WGS sequence"/>
</dbReference>
<dbReference type="EMBL" id="FNWX01000044">
    <property type="protein sequence ID" value="SEH88028.1"/>
    <property type="molecule type" value="Genomic_DNA"/>
</dbReference>
<name>A0A1H6LPD3_9FLAO</name>
<proteinExistence type="predicted"/>
<evidence type="ECO:0000313" key="2">
    <source>
        <dbReference type="Proteomes" id="UP000198555"/>
    </source>
</evidence>
<sequence>MNAKELRIGNMISDIDGNITEVNIDIMQNIIQGGDQYQPVELCDKCFNKLGFIQEHLGHYFDDIYDFSVLASRNNSYIVRWGNQVLAGAEPIRYIHELQNIFFALKGRDLDVRRFYSDVVNQTKPAFA</sequence>